<feature type="transmembrane region" description="Helical" evidence="7">
    <location>
        <begin position="294"/>
        <end position="313"/>
    </location>
</feature>
<comment type="subcellular location">
    <subcellularLocation>
        <location evidence="1">Cell membrane</location>
        <topology evidence="1">Multi-pass membrane protein</topology>
    </subcellularLocation>
</comment>
<protein>
    <submittedName>
        <fullName evidence="8">MFS transporter</fullName>
    </submittedName>
</protein>
<accession>A0A7T4PBF6</accession>
<evidence type="ECO:0000256" key="3">
    <source>
        <dbReference type="ARBA" id="ARBA00022692"/>
    </source>
</evidence>
<dbReference type="InterPro" id="IPR011701">
    <property type="entry name" value="MFS"/>
</dbReference>
<feature type="transmembrane region" description="Helical" evidence="7">
    <location>
        <begin position="143"/>
        <end position="165"/>
    </location>
</feature>
<feature type="transmembrane region" description="Helical" evidence="7">
    <location>
        <begin position="77"/>
        <end position="99"/>
    </location>
</feature>
<dbReference type="CDD" id="cd06173">
    <property type="entry name" value="MFS_MefA_like"/>
    <property type="match status" value="1"/>
</dbReference>
<feature type="transmembrane region" description="Helical" evidence="7">
    <location>
        <begin position="386"/>
        <end position="404"/>
    </location>
</feature>
<keyword evidence="3 7" id="KW-0812">Transmembrane</keyword>
<evidence type="ECO:0000313" key="8">
    <source>
        <dbReference type="EMBL" id="QQC87161.1"/>
    </source>
</evidence>
<dbReference type="Gene3D" id="1.20.1250.20">
    <property type="entry name" value="MFS general substrate transporter like domains"/>
    <property type="match status" value="1"/>
</dbReference>
<dbReference type="Pfam" id="PF07690">
    <property type="entry name" value="MFS_1"/>
    <property type="match status" value="1"/>
</dbReference>
<feature type="transmembrane region" description="Helical" evidence="7">
    <location>
        <begin position="171"/>
        <end position="190"/>
    </location>
</feature>
<evidence type="ECO:0000256" key="4">
    <source>
        <dbReference type="ARBA" id="ARBA00022989"/>
    </source>
</evidence>
<keyword evidence="2" id="KW-1003">Cell membrane</keyword>
<keyword evidence="4 7" id="KW-1133">Transmembrane helix</keyword>
<feature type="transmembrane region" description="Helical" evidence="7">
    <location>
        <begin position="267"/>
        <end position="287"/>
    </location>
</feature>
<evidence type="ECO:0000256" key="6">
    <source>
        <dbReference type="SAM" id="MobiDB-lite"/>
    </source>
</evidence>
<proteinExistence type="predicted"/>
<feature type="transmembrane region" description="Helical" evidence="7">
    <location>
        <begin position="234"/>
        <end position="255"/>
    </location>
</feature>
<dbReference type="RefSeq" id="WP_198501424.1">
    <property type="nucleotide sequence ID" value="NZ_CP065959.1"/>
</dbReference>
<feature type="region of interest" description="Disordered" evidence="6">
    <location>
        <begin position="411"/>
        <end position="443"/>
    </location>
</feature>
<evidence type="ECO:0000313" key="9">
    <source>
        <dbReference type="Proteomes" id="UP000596130"/>
    </source>
</evidence>
<gene>
    <name evidence="8" type="ORF">I8755_01030</name>
</gene>
<dbReference type="PANTHER" id="PTHR23513">
    <property type="entry name" value="INTEGRAL MEMBRANE EFFLUX PROTEIN-RELATED"/>
    <property type="match status" value="1"/>
</dbReference>
<feature type="compositionally biased region" description="Basic and acidic residues" evidence="6">
    <location>
        <begin position="429"/>
        <end position="443"/>
    </location>
</feature>
<evidence type="ECO:0000256" key="1">
    <source>
        <dbReference type="ARBA" id="ARBA00004651"/>
    </source>
</evidence>
<keyword evidence="5 7" id="KW-0472">Membrane</keyword>
<name>A0A7T4PBF6_9ACTN</name>
<sequence>MVARSLRSNRDFSVFWAVQALSEVGNAFSLVALPLLVLHTTGSAAQMGLLTAVAGATSLLTGLVGGSWADRFDRRRLLMLCDAARLVLYGAIPVCWALSPQIWLLYVVMALASVFEMLFKITYVTAVANLVDKEQIVAANGRLEATNAIAYIAGPALAGVVAGFFGPTAAVAINAGSFGVSLVGLVFVRLRPTARPVADRSESETGSKAGRARNGLAGFRTGAAFLWHTPVLRALTVLLTVTTFLSLGMTDVFIYHLRHGLGQDERTVGYVLALAGLGTCVAAAATARLRRSWGFGRCWLGAFSLCSVSVLVLGGTGRVSVAAVTICLYSFGMALAGVCSMSLRQQVTPDHLLGRVTSAFWTIHGSLAPLGAALLTALVGRLGARGPLTAVAAVFLAVVVAAAFTPIRQRHPERTAVQPPRARPADAPSPREESHGDDTETRR</sequence>
<dbReference type="GO" id="GO:0022857">
    <property type="term" value="F:transmembrane transporter activity"/>
    <property type="evidence" value="ECO:0007669"/>
    <property type="project" value="InterPro"/>
</dbReference>
<dbReference type="SUPFAM" id="SSF103473">
    <property type="entry name" value="MFS general substrate transporter"/>
    <property type="match status" value="1"/>
</dbReference>
<feature type="transmembrane region" description="Helical" evidence="7">
    <location>
        <begin position="44"/>
        <end position="65"/>
    </location>
</feature>
<feature type="transmembrane region" description="Helical" evidence="7">
    <location>
        <begin position="12"/>
        <end position="38"/>
    </location>
</feature>
<dbReference type="Proteomes" id="UP000596130">
    <property type="component" value="Chromosome"/>
</dbReference>
<dbReference type="PANTHER" id="PTHR23513:SF6">
    <property type="entry name" value="MAJOR FACILITATOR SUPERFAMILY ASSOCIATED DOMAIN-CONTAINING PROTEIN"/>
    <property type="match status" value="1"/>
</dbReference>
<evidence type="ECO:0000256" key="7">
    <source>
        <dbReference type="SAM" id="Phobius"/>
    </source>
</evidence>
<evidence type="ECO:0000256" key="5">
    <source>
        <dbReference type="ARBA" id="ARBA00023136"/>
    </source>
</evidence>
<feature type="transmembrane region" description="Helical" evidence="7">
    <location>
        <begin position="359"/>
        <end position="380"/>
    </location>
</feature>
<organism evidence="8 9">
    <name type="scientific">Streptomyces alfalfae</name>
    <dbReference type="NCBI Taxonomy" id="1642299"/>
    <lineage>
        <taxon>Bacteria</taxon>
        <taxon>Bacillati</taxon>
        <taxon>Actinomycetota</taxon>
        <taxon>Actinomycetes</taxon>
        <taxon>Kitasatosporales</taxon>
        <taxon>Streptomycetaceae</taxon>
        <taxon>Streptomyces</taxon>
    </lineage>
</organism>
<dbReference type="AlphaFoldDB" id="A0A7T4PBF6"/>
<feature type="transmembrane region" description="Helical" evidence="7">
    <location>
        <begin position="319"/>
        <end position="338"/>
    </location>
</feature>
<feature type="transmembrane region" description="Helical" evidence="7">
    <location>
        <begin position="105"/>
        <end position="131"/>
    </location>
</feature>
<evidence type="ECO:0000256" key="2">
    <source>
        <dbReference type="ARBA" id="ARBA00022475"/>
    </source>
</evidence>
<dbReference type="EMBL" id="CP065959">
    <property type="protein sequence ID" value="QQC87161.1"/>
    <property type="molecule type" value="Genomic_DNA"/>
</dbReference>
<dbReference type="GO" id="GO:0005886">
    <property type="term" value="C:plasma membrane"/>
    <property type="evidence" value="ECO:0007669"/>
    <property type="project" value="UniProtKB-SubCell"/>
</dbReference>
<reference evidence="8 9" key="1">
    <citation type="submission" date="2020-12" db="EMBL/GenBank/DDBJ databases">
        <title>Identification and biosynthesis of polyene macrolides produced by Streptomyces alfalfae Men-myco-93-63.</title>
        <authorList>
            <person name="Liu D."/>
            <person name="Li Y."/>
            <person name="Liu L."/>
            <person name="Han X."/>
            <person name="Shen F."/>
        </authorList>
    </citation>
    <scope>NUCLEOTIDE SEQUENCE [LARGE SCALE GENOMIC DNA]</scope>
    <source>
        <strain evidence="8 9">Men-myco-93-63</strain>
    </source>
</reference>
<dbReference type="InterPro" id="IPR036259">
    <property type="entry name" value="MFS_trans_sf"/>
</dbReference>